<sequence>MSPRERRVKLALKWHYLENLDVSEIRDRFEEQGIGDYTNSTIRDYLDEMPEEEILRQIEEKHTNIQLQSAERYERLYQAARRDLKELAVEDKPIRRVIPKMEYVDTDRETPMPYPAWEFVEPGDDDRPEWATKRDVIVRFLNDEQTQVMPGNPFPVRSIDGSATYTTDVVGLRRDQPDLQKRQLVRREMADYQDQKNEVLGGPEELNITHDGEVSHDIGLDEATQEIIEDLGEDMKV</sequence>
<dbReference type="RefSeq" id="WP_050460517.1">
    <property type="nucleotide sequence ID" value="NZ_CP011951.1"/>
</dbReference>
<dbReference type="GeneID" id="25248078"/>
<keyword evidence="1" id="KW-0614">Plasmid</keyword>
<proteinExistence type="predicted"/>
<accession>A0A0K1J036</accession>
<evidence type="ECO:0000313" key="2">
    <source>
        <dbReference type="Proteomes" id="UP000066124"/>
    </source>
</evidence>
<protein>
    <submittedName>
        <fullName evidence="1">Uncharacterized protein</fullName>
    </submittedName>
</protein>
<dbReference type="Proteomes" id="UP000066124">
    <property type="component" value="Plasmid pHG4"/>
</dbReference>
<reference evidence="2" key="1">
    <citation type="journal article" date="2015" name="J. Biotechnol.">
        <title>Complete genome sequence of Haloferax gibbonsii strain ARA6, a potential producer of polyhydroxyalkanoates and halocins isolated from Araruama, Rio de Janeiro, Brasil.</title>
        <authorList>
            <person name="Pinto L.H."/>
            <person name="D'Alincourt Carvalho-Assef A.P."/>
            <person name="Vieira R.P."/>
            <person name="Clementino M.M."/>
            <person name="Albano R.M."/>
        </authorList>
    </citation>
    <scope>NUCLEOTIDE SEQUENCE [LARGE SCALE GENOMIC DNA]</scope>
    <source>
        <strain evidence="2">ARA6</strain>
        <plasmid evidence="2">Plasmid pHG4</plasmid>
    </source>
</reference>
<organism evidence="1 2">
    <name type="scientific">Haloferax gibbonsii</name>
    <dbReference type="NCBI Taxonomy" id="35746"/>
    <lineage>
        <taxon>Archaea</taxon>
        <taxon>Methanobacteriati</taxon>
        <taxon>Methanobacteriota</taxon>
        <taxon>Stenosarchaea group</taxon>
        <taxon>Halobacteria</taxon>
        <taxon>Halobacteriales</taxon>
        <taxon>Haloferacaceae</taxon>
        <taxon>Haloferax</taxon>
    </lineage>
</organism>
<dbReference type="AlphaFoldDB" id="A0A0K1J036"/>
<dbReference type="KEGG" id="hgi:ABY42_18980"/>
<dbReference type="EMBL" id="CP011951">
    <property type="protein sequence ID" value="AKU09903.1"/>
    <property type="molecule type" value="Genomic_DNA"/>
</dbReference>
<gene>
    <name evidence="1" type="ORF">ABY42_18980</name>
</gene>
<dbReference type="PATRIC" id="fig|35746.4.peg.4193"/>
<geneLocation type="plasmid" evidence="1 2">
    <name>pHG4</name>
</geneLocation>
<evidence type="ECO:0000313" key="1">
    <source>
        <dbReference type="EMBL" id="AKU09903.1"/>
    </source>
</evidence>
<name>A0A0K1J036_HALGI</name>